<dbReference type="EMBL" id="CP011390">
    <property type="protein sequence ID" value="ANE51680.1"/>
    <property type="molecule type" value="Genomic_DNA"/>
</dbReference>
<name>A0A172TXB7_9BACT</name>
<dbReference type="KEGG" id="fla:SY85_15400"/>
<protein>
    <submittedName>
        <fullName evidence="1">Uncharacterized protein</fullName>
    </submittedName>
</protein>
<sequence>MKVLFAKLAAVQPASSLRGGWEGPDVSRFRTKVLDGNAKCPLKSRQSFFKHLNPWLYLAPPKKEVLWNTTE</sequence>
<dbReference type="Proteomes" id="UP000077177">
    <property type="component" value="Chromosome"/>
</dbReference>
<reference evidence="2" key="1">
    <citation type="submission" date="2015-01" db="EMBL/GenBank/DDBJ databases">
        <title>Flavisolibacter sp./LCS9/ whole genome sequencing.</title>
        <authorList>
            <person name="Kim M.K."/>
            <person name="Srinivasan S."/>
            <person name="Lee J.-J."/>
        </authorList>
    </citation>
    <scope>NUCLEOTIDE SEQUENCE [LARGE SCALE GENOMIC DNA]</scope>
    <source>
        <strain evidence="2">LCS9</strain>
    </source>
</reference>
<gene>
    <name evidence="1" type="ORF">SY85_15400</name>
</gene>
<proteinExistence type="predicted"/>
<evidence type="ECO:0000313" key="2">
    <source>
        <dbReference type="Proteomes" id="UP000077177"/>
    </source>
</evidence>
<evidence type="ECO:0000313" key="1">
    <source>
        <dbReference type="EMBL" id="ANE51680.1"/>
    </source>
</evidence>
<accession>A0A172TXB7</accession>
<organism evidence="1 2">
    <name type="scientific">Flavisolibacter tropicus</name>
    <dbReference type="NCBI Taxonomy" id="1492898"/>
    <lineage>
        <taxon>Bacteria</taxon>
        <taxon>Pseudomonadati</taxon>
        <taxon>Bacteroidota</taxon>
        <taxon>Chitinophagia</taxon>
        <taxon>Chitinophagales</taxon>
        <taxon>Chitinophagaceae</taxon>
        <taxon>Flavisolibacter</taxon>
    </lineage>
</organism>
<dbReference type="AlphaFoldDB" id="A0A172TXB7"/>
<dbReference type="STRING" id="1492898.SY85_15400"/>
<keyword evidence="2" id="KW-1185">Reference proteome</keyword>
<reference evidence="1 2" key="2">
    <citation type="journal article" date="2016" name="Int. J. Syst. Evol. Microbiol.">
        <title>Flavisolibacter tropicus sp. nov., isolated from tropical soil.</title>
        <authorList>
            <person name="Lee J.J."/>
            <person name="Kang M.S."/>
            <person name="Kim G.S."/>
            <person name="Lee C.S."/>
            <person name="Lim S."/>
            <person name="Lee J."/>
            <person name="Roh S.H."/>
            <person name="Kang H."/>
            <person name="Ha J.M."/>
            <person name="Bae S."/>
            <person name="Jung H.Y."/>
            <person name="Kim M.K."/>
        </authorList>
    </citation>
    <scope>NUCLEOTIDE SEQUENCE [LARGE SCALE GENOMIC DNA]</scope>
    <source>
        <strain evidence="1 2">LCS9</strain>
    </source>
</reference>